<proteinExistence type="predicted"/>
<dbReference type="EMBL" id="VFPV01000001">
    <property type="protein sequence ID" value="TQN07148.1"/>
    <property type="molecule type" value="Genomic_DNA"/>
</dbReference>
<dbReference type="InterPro" id="IPR016541">
    <property type="entry name" value="UCP008505"/>
</dbReference>
<gene>
    <name evidence="1" type="ORF">BDD18_0239</name>
</gene>
<dbReference type="Proteomes" id="UP000316993">
    <property type="component" value="Unassembled WGS sequence"/>
</dbReference>
<dbReference type="SUPFAM" id="SSF88723">
    <property type="entry name" value="PIN domain-like"/>
    <property type="match status" value="1"/>
</dbReference>
<sequence length="165" mass="18163">MSYLLDANVFIQAKNLHYGLDFCPAFWQWLIDGHADGRVFSIDKVADEIAAGADELTQWMHDHGNGLFRKTDAAVAAQFGKVSTWVTGQQYEPAAINTFLQVADFYLVAHALAGGHIVVTHEVAANSVKRIKIPNVCIGLGLRFMTPYEMLRVEKAKFVLGGGQP</sequence>
<comment type="caution">
    <text evidence="1">The sequence shown here is derived from an EMBL/GenBank/DDBJ whole genome shotgun (WGS) entry which is preliminary data.</text>
</comment>
<dbReference type="Pfam" id="PF14367">
    <property type="entry name" value="DUF4411"/>
    <property type="match status" value="1"/>
</dbReference>
<name>A0A543LII9_9BURK</name>
<reference evidence="1 2" key="1">
    <citation type="submission" date="2019-06" db="EMBL/GenBank/DDBJ databases">
        <title>Genomic Encyclopedia of Archaeal and Bacterial Type Strains, Phase II (KMG-II): from individual species to whole genera.</title>
        <authorList>
            <person name="Goeker M."/>
        </authorList>
    </citation>
    <scope>NUCLEOTIDE SEQUENCE [LARGE SCALE GENOMIC DNA]</scope>
    <source>
        <strain evidence="1 2">DSM 7270</strain>
    </source>
</reference>
<organism evidence="1 2">
    <name type="scientific">Acidovorax temperans</name>
    <dbReference type="NCBI Taxonomy" id="80878"/>
    <lineage>
        <taxon>Bacteria</taxon>
        <taxon>Pseudomonadati</taxon>
        <taxon>Pseudomonadota</taxon>
        <taxon>Betaproteobacteria</taxon>
        <taxon>Burkholderiales</taxon>
        <taxon>Comamonadaceae</taxon>
        <taxon>Acidovorax</taxon>
    </lineage>
</organism>
<evidence type="ECO:0000313" key="1">
    <source>
        <dbReference type="EMBL" id="TQN07148.1"/>
    </source>
</evidence>
<accession>A0A543LII9</accession>
<dbReference type="InterPro" id="IPR029060">
    <property type="entry name" value="PIN-like_dom_sf"/>
</dbReference>
<dbReference type="AlphaFoldDB" id="A0A543LII9"/>
<protein>
    <submittedName>
        <fullName evidence="1">Uncharacterized protein DUF4411</fullName>
    </submittedName>
</protein>
<dbReference type="RefSeq" id="WP_142080940.1">
    <property type="nucleotide sequence ID" value="NZ_JAFMZA010000082.1"/>
</dbReference>
<evidence type="ECO:0000313" key="2">
    <source>
        <dbReference type="Proteomes" id="UP000316993"/>
    </source>
</evidence>